<dbReference type="SUPFAM" id="SSF55068">
    <property type="entry name" value="Peptide methionine sulfoxide reductase"/>
    <property type="match status" value="1"/>
</dbReference>
<dbReference type="FunFam" id="2.170.150.20:FF:000003">
    <property type="entry name" value="Peptide methionine sulfoxide reductase MsrB"/>
    <property type="match status" value="1"/>
</dbReference>
<dbReference type="InterPro" id="IPR002579">
    <property type="entry name" value="Met_Sox_Rdtase_MsrB_dom"/>
</dbReference>
<protein>
    <recommendedName>
        <fullName evidence="9 10">Multifunctional fusion protein</fullName>
    </recommendedName>
    <domain>
        <recommendedName>
            <fullName evidence="10">Peptide methionine sulfoxide reductase MsrA</fullName>
            <shortName evidence="10">Protein-methionine-S-oxide reductase</shortName>
            <ecNumber evidence="10">1.8.4.11</ecNumber>
        </recommendedName>
        <alternativeName>
            <fullName evidence="10">Peptide-methionine (S)-S-oxide reductase</fullName>
            <shortName evidence="10">Peptide Met(O) reductase</shortName>
        </alternativeName>
    </domain>
    <domain>
        <recommendedName>
            <fullName evidence="9">Peptide methionine sulfoxide reductase MsrB</fullName>
            <ecNumber evidence="9">1.8.4.12</ecNumber>
        </recommendedName>
        <alternativeName>
            <fullName evidence="9">Peptide-methionine (R)-S-oxide reductase</fullName>
        </alternativeName>
    </domain>
</protein>
<evidence type="ECO:0000313" key="14">
    <source>
        <dbReference type="Proteomes" id="UP000029556"/>
    </source>
</evidence>
<dbReference type="PROSITE" id="PS51257">
    <property type="entry name" value="PROKAR_LIPOPROTEIN"/>
    <property type="match status" value="1"/>
</dbReference>
<keyword evidence="11" id="KW-0732">Signal</keyword>
<gene>
    <name evidence="9" type="primary">msrB</name>
    <name evidence="10" type="synonym">msrA</name>
    <name evidence="13" type="ORF">HMPREF2137_11925</name>
</gene>
<sequence>MKIVNCQILCLLWAFLLMGCLGRAQVAAEKELDMNEQAELYLAGGCFWGTEHFLKQINGVLSTEVGYANGRGQNPTYEEVCTDQTGFAEAVHVVYNPQVLPISLLLKLYFKTIDPTSLNRQGGDVGTQYRTGIYYTDAHDLPMIQAEMAKLSKEYSKKIQIEVQPLRNFYAAEDYHQDYLDKNPGGYCHVPQALMQFARVANKDTTESSRYVKKTDAELKQQLTSLQYEVTQHAATERPYDNEYNDEFRPGIYVDVTTGEPLFLSTDKFESGCGWPAFSKPIDPHFLEEKQDLSHGMQRTEVRSAKGQAHLGHVFNDGPKDRGGLRYCINSASLRFVPKEGMKAQGYEKYLILLEH</sequence>
<comment type="similarity">
    <text evidence="10">Belongs to the MsrA Met sulfoxide reductase family.</text>
</comment>
<dbReference type="Gene3D" id="2.170.150.20">
    <property type="entry name" value="Peptide methionine sulfoxide reductase"/>
    <property type="match status" value="1"/>
</dbReference>
<dbReference type="Gene3D" id="3.30.1060.10">
    <property type="entry name" value="Peptide methionine sulphoxide reductase MsrA"/>
    <property type="match status" value="1"/>
</dbReference>
<dbReference type="EC" id="1.8.4.12" evidence="9"/>
<organism evidence="13 14">
    <name type="scientific">Hoylesella buccalis DNF00853</name>
    <dbReference type="NCBI Taxonomy" id="1401074"/>
    <lineage>
        <taxon>Bacteria</taxon>
        <taxon>Pseudomonadati</taxon>
        <taxon>Bacteroidota</taxon>
        <taxon>Bacteroidia</taxon>
        <taxon>Bacteroidales</taxon>
        <taxon>Prevotellaceae</taxon>
        <taxon>Hoylesella</taxon>
    </lineage>
</organism>
<feature type="domain" description="MsrB" evidence="12">
    <location>
        <begin position="216"/>
        <end position="339"/>
    </location>
</feature>
<dbReference type="GO" id="GO:0005737">
    <property type="term" value="C:cytoplasm"/>
    <property type="evidence" value="ECO:0007669"/>
    <property type="project" value="TreeGrafter"/>
</dbReference>
<evidence type="ECO:0000313" key="13">
    <source>
        <dbReference type="EMBL" id="KGF33120.1"/>
    </source>
</evidence>
<evidence type="ECO:0000256" key="3">
    <source>
        <dbReference type="ARBA" id="ARBA00023002"/>
    </source>
</evidence>
<dbReference type="RefSeq" id="WP_036874748.1">
    <property type="nucleotide sequence ID" value="NZ_JRNN01000095.1"/>
</dbReference>
<dbReference type="NCBIfam" id="TIGR00401">
    <property type="entry name" value="msrA"/>
    <property type="match status" value="1"/>
</dbReference>
<comment type="catalytic activity">
    <reaction evidence="7 9">
        <text>L-methionyl-[protein] + [thioredoxin]-disulfide + H2O = L-methionyl-(R)-S-oxide-[protein] + [thioredoxin]-dithiol</text>
        <dbReference type="Rhea" id="RHEA:24164"/>
        <dbReference type="Rhea" id="RHEA-COMP:10698"/>
        <dbReference type="Rhea" id="RHEA-COMP:10700"/>
        <dbReference type="Rhea" id="RHEA-COMP:12313"/>
        <dbReference type="Rhea" id="RHEA-COMP:12314"/>
        <dbReference type="ChEBI" id="CHEBI:15377"/>
        <dbReference type="ChEBI" id="CHEBI:16044"/>
        <dbReference type="ChEBI" id="CHEBI:29950"/>
        <dbReference type="ChEBI" id="CHEBI:45764"/>
        <dbReference type="ChEBI" id="CHEBI:50058"/>
        <dbReference type="EC" id="1.8.4.12"/>
    </reaction>
</comment>
<dbReference type="EMBL" id="JRNN01000095">
    <property type="protein sequence ID" value="KGF33120.1"/>
    <property type="molecule type" value="Genomic_DNA"/>
</dbReference>
<feature type="active site" evidence="10">
    <location>
        <position position="46"/>
    </location>
</feature>
<feature type="signal peptide" evidence="11">
    <location>
        <begin position="1"/>
        <end position="26"/>
    </location>
</feature>
<dbReference type="SUPFAM" id="SSF51316">
    <property type="entry name" value="Mss4-like"/>
    <property type="match status" value="1"/>
</dbReference>
<dbReference type="Pfam" id="PF01625">
    <property type="entry name" value="PMSR"/>
    <property type="match status" value="1"/>
</dbReference>
<comment type="caution">
    <text evidence="13">The sequence shown here is derived from an EMBL/GenBank/DDBJ whole genome shotgun (WGS) entry which is preliminary data.</text>
</comment>
<evidence type="ECO:0000256" key="10">
    <source>
        <dbReference type="HAMAP-Rule" id="MF_01401"/>
    </source>
</evidence>
<dbReference type="InterPro" id="IPR011057">
    <property type="entry name" value="Mss4-like_sf"/>
</dbReference>
<dbReference type="GO" id="GO:0033743">
    <property type="term" value="F:peptide-methionine (R)-S-oxide reductase activity"/>
    <property type="evidence" value="ECO:0007669"/>
    <property type="project" value="UniProtKB-UniRule"/>
</dbReference>
<dbReference type="InterPro" id="IPR036509">
    <property type="entry name" value="Met_Sox_Rdtase_MsrA_sf"/>
</dbReference>
<proteinExistence type="inferred from homology"/>
<dbReference type="PANTHER" id="PTHR10173:SF59">
    <property type="entry name" value="PEPTIDE METHIONINE SULFOXIDE REDUCTASE MSRA_MSRB"/>
    <property type="match status" value="1"/>
</dbReference>
<evidence type="ECO:0000256" key="8">
    <source>
        <dbReference type="ARBA" id="ARBA00048782"/>
    </source>
</evidence>
<dbReference type="GO" id="GO:0030091">
    <property type="term" value="P:protein repair"/>
    <property type="evidence" value="ECO:0007669"/>
    <property type="project" value="InterPro"/>
</dbReference>
<dbReference type="InterPro" id="IPR002569">
    <property type="entry name" value="Met_Sox_Rdtase_MsrA_dom"/>
</dbReference>
<evidence type="ECO:0000256" key="2">
    <source>
        <dbReference type="ARBA" id="ARBA00011017"/>
    </source>
</evidence>
<evidence type="ECO:0000256" key="4">
    <source>
        <dbReference type="ARBA" id="ARBA00023268"/>
    </source>
</evidence>
<feature type="chain" id="PRO_5001914246" description="Multifunctional fusion protein" evidence="11">
    <location>
        <begin position="27"/>
        <end position="356"/>
    </location>
</feature>
<keyword evidence="3 9" id="KW-0560">Oxidoreductase</keyword>
<feature type="active site" description="Nucleophile" evidence="9">
    <location>
        <position position="328"/>
    </location>
</feature>
<comment type="catalytic activity">
    <reaction evidence="6 10">
        <text>L-methionyl-[protein] + [thioredoxin]-disulfide + H2O = L-methionyl-(S)-S-oxide-[protein] + [thioredoxin]-dithiol</text>
        <dbReference type="Rhea" id="RHEA:14217"/>
        <dbReference type="Rhea" id="RHEA-COMP:10698"/>
        <dbReference type="Rhea" id="RHEA-COMP:10700"/>
        <dbReference type="Rhea" id="RHEA-COMP:12313"/>
        <dbReference type="Rhea" id="RHEA-COMP:12315"/>
        <dbReference type="ChEBI" id="CHEBI:15377"/>
        <dbReference type="ChEBI" id="CHEBI:16044"/>
        <dbReference type="ChEBI" id="CHEBI:29950"/>
        <dbReference type="ChEBI" id="CHEBI:44120"/>
        <dbReference type="ChEBI" id="CHEBI:50058"/>
        <dbReference type="EC" id="1.8.4.11"/>
    </reaction>
</comment>
<evidence type="ECO:0000256" key="6">
    <source>
        <dbReference type="ARBA" id="ARBA00047806"/>
    </source>
</evidence>
<accession>A0A095ZEC5</accession>
<dbReference type="Proteomes" id="UP000029556">
    <property type="component" value="Unassembled WGS sequence"/>
</dbReference>
<name>A0A095ZEC5_9BACT</name>
<dbReference type="GO" id="GO:0033744">
    <property type="term" value="F:L-methionine:thioredoxin-disulfide S-oxidoreductase activity"/>
    <property type="evidence" value="ECO:0007669"/>
    <property type="project" value="RHEA"/>
</dbReference>
<evidence type="ECO:0000256" key="7">
    <source>
        <dbReference type="ARBA" id="ARBA00048488"/>
    </source>
</evidence>
<dbReference type="NCBIfam" id="TIGR00357">
    <property type="entry name" value="peptide-methionine (R)-S-oxide reductase MsrB"/>
    <property type="match status" value="1"/>
</dbReference>
<comment type="caution">
    <text evidence="9">Lacks conserved residue(s) required for the propagation of feature annotation.</text>
</comment>
<dbReference type="GO" id="GO:0006979">
    <property type="term" value="P:response to oxidative stress"/>
    <property type="evidence" value="ECO:0007669"/>
    <property type="project" value="InterPro"/>
</dbReference>
<comment type="similarity">
    <text evidence="1">In the C-terminal section; belongs to the MsrB Met sulfoxide reductase family.</text>
</comment>
<dbReference type="GO" id="GO:0008113">
    <property type="term" value="F:peptide-methionine (S)-S-oxide reductase activity"/>
    <property type="evidence" value="ECO:0007669"/>
    <property type="project" value="UniProtKB-UniRule"/>
</dbReference>
<comment type="similarity">
    <text evidence="2">In the N-terminal section; belongs to the MsrA Met sulfoxide reductase family.</text>
</comment>
<dbReference type="PANTHER" id="PTHR10173">
    <property type="entry name" value="METHIONINE SULFOXIDE REDUCTASE"/>
    <property type="match status" value="1"/>
</dbReference>
<keyword evidence="4" id="KW-0511">Multifunctional enzyme</keyword>
<evidence type="ECO:0000256" key="9">
    <source>
        <dbReference type="HAMAP-Rule" id="MF_01400"/>
    </source>
</evidence>
<evidence type="ECO:0000259" key="12">
    <source>
        <dbReference type="PROSITE" id="PS51790"/>
    </source>
</evidence>
<dbReference type="PROSITE" id="PS51790">
    <property type="entry name" value="MSRB"/>
    <property type="match status" value="1"/>
</dbReference>
<evidence type="ECO:0000256" key="1">
    <source>
        <dbReference type="ARBA" id="ARBA00008076"/>
    </source>
</evidence>
<dbReference type="Pfam" id="PF01641">
    <property type="entry name" value="SelR"/>
    <property type="match status" value="1"/>
</dbReference>
<dbReference type="OrthoDB" id="4174719at2"/>
<dbReference type="AlphaFoldDB" id="A0A095ZEC5"/>
<comment type="function">
    <text evidence="5 10">Has an important function as a repair enzyme for proteins that have been inactivated by oxidation. Catalyzes the reversible oxidation-reduction of methionine sulfoxide in proteins to methionine.</text>
</comment>
<evidence type="ECO:0000256" key="5">
    <source>
        <dbReference type="ARBA" id="ARBA00024679"/>
    </source>
</evidence>
<dbReference type="InterPro" id="IPR028427">
    <property type="entry name" value="Met_Sox_Rdtase_MsrB"/>
</dbReference>
<dbReference type="HAMAP" id="MF_01401">
    <property type="entry name" value="MsrA"/>
    <property type="match status" value="1"/>
</dbReference>
<comment type="catalytic activity">
    <reaction evidence="8 10">
        <text>[thioredoxin]-disulfide + L-methionine + H2O = L-methionine (S)-S-oxide + [thioredoxin]-dithiol</text>
        <dbReference type="Rhea" id="RHEA:19993"/>
        <dbReference type="Rhea" id="RHEA-COMP:10698"/>
        <dbReference type="Rhea" id="RHEA-COMP:10700"/>
        <dbReference type="ChEBI" id="CHEBI:15377"/>
        <dbReference type="ChEBI" id="CHEBI:29950"/>
        <dbReference type="ChEBI" id="CHEBI:50058"/>
        <dbReference type="ChEBI" id="CHEBI:57844"/>
        <dbReference type="ChEBI" id="CHEBI:58772"/>
        <dbReference type="EC" id="1.8.4.11"/>
    </reaction>
</comment>
<dbReference type="HAMAP" id="MF_01400">
    <property type="entry name" value="MsrB"/>
    <property type="match status" value="1"/>
</dbReference>
<reference evidence="13 14" key="1">
    <citation type="submission" date="2014-07" db="EMBL/GenBank/DDBJ databases">
        <authorList>
            <person name="McCorrison J."/>
            <person name="Sanka R."/>
            <person name="Torralba M."/>
            <person name="Gillis M."/>
            <person name="Haft D.H."/>
            <person name="Methe B."/>
            <person name="Sutton G."/>
            <person name="Nelson K.E."/>
        </authorList>
    </citation>
    <scope>NUCLEOTIDE SEQUENCE [LARGE SCALE GENOMIC DNA]</scope>
    <source>
        <strain evidence="13 14">DNF00853</strain>
    </source>
</reference>
<evidence type="ECO:0000256" key="11">
    <source>
        <dbReference type="SAM" id="SignalP"/>
    </source>
</evidence>
<comment type="similarity">
    <text evidence="9">Belongs to the MsrB Met sulfoxide reductase family.</text>
</comment>
<dbReference type="EC" id="1.8.4.11" evidence="10"/>